<dbReference type="InterPro" id="IPR020449">
    <property type="entry name" value="Tscrpt_reg_AraC-type_HTH"/>
</dbReference>
<proteinExistence type="predicted"/>
<evidence type="ECO:0000313" key="7">
    <source>
        <dbReference type="Proteomes" id="UP001221686"/>
    </source>
</evidence>
<dbReference type="InterPro" id="IPR003313">
    <property type="entry name" value="AraC-bd"/>
</dbReference>
<dbReference type="Pfam" id="PF12833">
    <property type="entry name" value="HTH_18"/>
    <property type="match status" value="1"/>
</dbReference>
<keyword evidence="2" id="KW-0238">DNA-binding</keyword>
<dbReference type="EMBL" id="JAQNDL010000003">
    <property type="protein sequence ID" value="MDC0720362.1"/>
    <property type="molecule type" value="Genomic_DNA"/>
</dbReference>
<keyword evidence="1" id="KW-0805">Transcription regulation</keyword>
<dbReference type="PRINTS" id="PR00032">
    <property type="entry name" value="HTHARAC"/>
</dbReference>
<name>A0ABT5E6D1_9BACT</name>
<organism evidence="6 7">
    <name type="scientific">Nannocystis bainbridge</name>
    <dbReference type="NCBI Taxonomy" id="2995303"/>
    <lineage>
        <taxon>Bacteria</taxon>
        <taxon>Pseudomonadati</taxon>
        <taxon>Myxococcota</taxon>
        <taxon>Polyangia</taxon>
        <taxon>Nannocystales</taxon>
        <taxon>Nannocystaceae</taxon>
        <taxon>Nannocystis</taxon>
    </lineage>
</organism>
<dbReference type="PROSITE" id="PS01124">
    <property type="entry name" value="HTH_ARAC_FAMILY_2"/>
    <property type="match status" value="1"/>
</dbReference>
<dbReference type="InterPro" id="IPR037923">
    <property type="entry name" value="HTH-like"/>
</dbReference>
<dbReference type="InterPro" id="IPR050204">
    <property type="entry name" value="AraC_XylS_family_regulators"/>
</dbReference>
<keyword evidence="4" id="KW-0804">Transcription</keyword>
<dbReference type="SUPFAM" id="SSF46689">
    <property type="entry name" value="Homeodomain-like"/>
    <property type="match status" value="2"/>
</dbReference>
<dbReference type="InterPro" id="IPR018060">
    <property type="entry name" value="HTH_AraC"/>
</dbReference>
<dbReference type="PROSITE" id="PS00041">
    <property type="entry name" value="HTH_ARAC_FAMILY_1"/>
    <property type="match status" value="1"/>
</dbReference>
<dbReference type="Gene3D" id="1.10.10.60">
    <property type="entry name" value="Homeodomain-like"/>
    <property type="match status" value="1"/>
</dbReference>
<evidence type="ECO:0000259" key="5">
    <source>
        <dbReference type="PROSITE" id="PS01124"/>
    </source>
</evidence>
<protein>
    <submittedName>
        <fullName evidence="6">AraC family transcriptional regulator</fullName>
    </submittedName>
</protein>
<keyword evidence="7" id="KW-1185">Reference proteome</keyword>
<dbReference type="InterPro" id="IPR018062">
    <property type="entry name" value="HTH_AraC-typ_CS"/>
</dbReference>
<evidence type="ECO:0000256" key="2">
    <source>
        <dbReference type="ARBA" id="ARBA00023125"/>
    </source>
</evidence>
<evidence type="ECO:0000256" key="3">
    <source>
        <dbReference type="ARBA" id="ARBA00023159"/>
    </source>
</evidence>
<dbReference type="PANTHER" id="PTHR46796">
    <property type="entry name" value="HTH-TYPE TRANSCRIPTIONAL ACTIVATOR RHAS-RELATED"/>
    <property type="match status" value="1"/>
</dbReference>
<accession>A0ABT5E6D1</accession>
<dbReference type="Pfam" id="PF02311">
    <property type="entry name" value="AraC_binding"/>
    <property type="match status" value="1"/>
</dbReference>
<keyword evidence="3" id="KW-0010">Activator</keyword>
<gene>
    <name evidence="6" type="ORF">POL25_25905</name>
</gene>
<feature type="domain" description="HTH araC/xylS-type" evidence="5">
    <location>
        <begin position="235"/>
        <end position="332"/>
    </location>
</feature>
<dbReference type="Gene3D" id="2.60.120.10">
    <property type="entry name" value="Jelly Rolls"/>
    <property type="match status" value="1"/>
</dbReference>
<sequence length="336" mass="36732">MTVRLDAPEPTELTVGETRAPPYRARRLPQGKWKDCSPDGINLGLYFTSFGAKLAARMSLRDSIRHDRCPVRVIRGQSLPDVEVHHGVQVRDAFEPHFHAAAHVIHVLAGARKQTVGRRQHTLAPGDVLVIPPDEVHSGASAHREGWTFVSLYCSPAALERAADELEPDAAGELGRAVRFELTDELGSGQLVTELAAALDDTPLAAQTAWLALTSRLLRGRREPAPRRRERALVKQAREFLDAHLAASVTLDRLAAVTGVSKEHVVRSFTADVGLAPHSYQLNARIEQAKHSLLAGSAISDVALALGFHDQSHFARHFRRIVGIPPGRFMGPRRGA</sequence>
<evidence type="ECO:0000256" key="1">
    <source>
        <dbReference type="ARBA" id="ARBA00023015"/>
    </source>
</evidence>
<reference evidence="6 7" key="1">
    <citation type="submission" date="2022-11" db="EMBL/GenBank/DDBJ databases">
        <title>Minimal conservation of predation-associated metabolite biosynthetic gene clusters underscores biosynthetic potential of Myxococcota including descriptions for ten novel species: Archangium lansinium sp. nov., Myxococcus landrumus sp. nov., Nannocystis bai.</title>
        <authorList>
            <person name="Ahearne A."/>
            <person name="Stevens C."/>
            <person name="Dowd S."/>
        </authorList>
    </citation>
    <scope>NUCLEOTIDE SEQUENCE [LARGE SCALE GENOMIC DNA]</scope>
    <source>
        <strain evidence="6 7">BB15-2</strain>
    </source>
</reference>
<dbReference type="RefSeq" id="WP_272088871.1">
    <property type="nucleotide sequence ID" value="NZ_JAQNDL010000003.1"/>
</dbReference>
<comment type="caution">
    <text evidence="6">The sequence shown here is derived from an EMBL/GenBank/DDBJ whole genome shotgun (WGS) entry which is preliminary data.</text>
</comment>
<dbReference type="Proteomes" id="UP001221686">
    <property type="component" value="Unassembled WGS sequence"/>
</dbReference>
<evidence type="ECO:0000256" key="4">
    <source>
        <dbReference type="ARBA" id="ARBA00023163"/>
    </source>
</evidence>
<dbReference type="SMART" id="SM00342">
    <property type="entry name" value="HTH_ARAC"/>
    <property type="match status" value="1"/>
</dbReference>
<evidence type="ECO:0000313" key="6">
    <source>
        <dbReference type="EMBL" id="MDC0720362.1"/>
    </source>
</evidence>
<dbReference type="InterPro" id="IPR014710">
    <property type="entry name" value="RmlC-like_jellyroll"/>
</dbReference>
<dbReference type="InterPro" id="IPR009057">
    <property type="entry name" value="Homeodomain-like_sf"/>
</dbReference>
<dbReference type="SUPFAM" id="SSF51215">
    <property type="entry name" value="Regulatory protein AraC"/>
    <property type="match status" value="1"/>
</dbReference>